<dbReference type="AlphaFoldDB" id="A0AAV5VWL4"/>
<name>A0AAV5VWL4_9BILA</name>
<evidence type="ECO:0008006" key="3">
    <source>
        <dbReference type="Google" id="ProtNLM"/>
    </source>
</evidence>
<keyword evidence="2" id="KW-1185">Reference proteome</keyword>
<feature type="non-terminal residue" evidence="1">
    <location>
        <position position="440"/>
    </location>
</feature>
<gene>
    <name evidence="1" type="ORF">PFISCL1PPCAC_14060</name>
</gene>
<protein>
    <recommendedName>
        <fullName evidence="3">Integrase catalytic domain-containing protein</fullName>
    </recommendedName>
</protein>
<dbReference type="PANTHER" id="PTHR33845">
    <property type="entry name" value="C2H2-TYPE DOMAIN-CONTAINING PROTEIN"/>
    <property type="match status" value="1"/>
</dbReference>
<reference evidence="1" key="1">
    <citation type="submission" date="2023-10" db="EMBL/GenBank/DDBJ databases">
        <title>Genome assembly of Pristionchus species.</title>
        <authorList>
            <person name="Yoshida K."/>
            <person name="Sommer R.J."/>
        </authorList>
    </citation>
    <scope>NUCLEOTIDE SEQUENCE</scope>
    <source>
        <strain evidence="1">RS5133</strain>
    </source>
</reference>
<evidence type="ECO:0000313" key="1">
    <source>
        <dbReference type="EMBL" id="GMT22763.1"/>
    </source>
</evidence>
<accession>A0AAV5VWL4</accession>
<proteinExistence type="predicted"/>
<organism evidence="1 2">
    <name type="scientific">Pristionchus fissidentatus</name>
    <dbReference type="NCBI Taxonomy" id="1538716"/>
    <lineage>
        <taxon>Eukaryota</taxon>
        <taxon>Metazoa</taxon>
        <taxon>Ecdysozoa</taxon>
        <taxon>Nematoda</taxon>
        <taxon>Chromadorea</taxon>
        <taxon>Rhabditida</taxon>
        <taxon>Rhabditina</taxon>
        <taxon>Diplogasteromorpha</taxon>
        <taxon>Diplogasteroidea</taxon>
        <taxon>Neodiplogasteridae</taxon>
        <taxon>Pristionchus</taxon>
    </lineage>
</organism>
<evidence type="ECO:0000313" key="2">
    <source>
        <dbReference type="Proteomes" id="UP001432322"/>
    </source>
</evidence>
<dbReference type="PANTHER" id="PTHR33845:SF1">
    <property type="entry name" value="C2H2-TYPE DOMAIN-CONTAINING PROTEIN"/>
    <property type="match status" value="1"/>
</dbReference>
<dbReference type="Proteomes" id="UP001432322">
    <property type="component" value="Unassembled WGS sequence"/>
</dbReference>
<comment type="caution">
    <text evidence="1">The sequence shown here is derived from an EMBL/GenBank/DDBJ whole genome shotgun (WGS) entry which is preliminary data.</text>
</comment>
<dbReference type="EMBL" id="BTSY01000004">
    <property type="protein sequence ID" value="GMT22763.1"/>
    <property type="molecule type" value="Genomic_DNA"/>
</dbReference>
<sequence>MVFNRHSNISMNEQRVHMEKESNTINHCLRYLLSDPKNKEFASPCDRGTGCHTHDQVCTDCLESIDVFDIFLDILNKAHDDSVANKEPESMRLRRMIEQIQLSKNCVMEYRMHQIRSFASELDRKEILESLQPKEALIVLDFALKIIPTGSVEVQSAWYEKAGISYHMSYCVANLDGSLYHHSFGHTADDLKQDSIAVSAITEHVLRQVKENGVEKVYLRSDNAGCYHNAAYLSTLFQLSKLIGIEILGYLFSEAQSGKGDADREISHSKRKIRDYVDAKGNARNANEIVKALCAPTLLKATSFHEIIVNPISISKSSFPGITSYGSFRFEATGIKARKYDINGDGHFIDEKKMFRNEYSYKFGLQGGIQSKEIGYWKKFEDDDDKEVENTDELGEDPLKLKKEGIFCCSDRLCISVFLTQWKGKTRLQSGAQKEEEFGV</sequence>